<dbReference type="EMBL" id="JBHULY010000018">
    <property type="protein sequence ID" value="MFD2726489.1"/>
    <property type="molecule type" value="Genomic_DNA"/>
</dbReference>
<feature type="transmembrane region" description="Helical" evidence="2">
    <location>
        <begin position="70"/>
        <end position="92"/>
    </location>
</feature>
<reference evidence="5" key="1">
    <citation type="journal article" date="2019" name="Int. J. Syst. Evol. Microbiol.">
        <title>The Global Catalogue of Microorganisms (GCM) 10K type strain sequencing project: providing services to taxonomists for standard genome sequencing and annotation.</title>
        <authorList>
            <consortium name="The Broad Institute Genomics Platform"/>
            <consortium name="The Broad Institute Genome Sequencing Center for Infectious Disease"/>
            <person name="Wu L."/>
            <person name="Ma J."/>
        </authorList>
    </citation>
    <scope>NUCLEOTIDE SEQUENCE [LARGE SCALE GENOMIC DNA]</scope>
    <source>
        <strain evidence="5">KCTC 42398</strain>
    </source>
</reference>
<evidence type="ECO:0000313" key="4">
    <source>
        <dbReference type="EMBL" id="MFD2726489.1"/>
    </source>
</evidence>
<feature type="transmembrane region" description="Helical" evidence="2">
    <location>
        <begin position="130"/>
        <end position="148"/>
    </location>
</feature>
<evidence type="ECO:0000259" key="3">
    <source>
        <dbReference type="PROSITE" id="PS50943"/>
    </source>
</evidence>
<keyword evidence="5" id="KW-1185">Reference proteome</keyword>
<proteinExistence type="predicted"/>
<protein>
    <submittedName>
        <fullName evidence="4">Helix-turn-helix domain-containing protein</fullName>
    </submittedName>
</protein>
<dbReference type="SMART" id="SM00530">
    <property type="entry name" value="HTH_XRE"/>
    <property type="match status" value="1"/>
</dbReference>
<name>A0ABW5TCH1_9FLAO</name>
<organism evidence="4 5">
    <name type="scientific">Hyunsoonleella rubra</name>
    <dbReference type="NCBI Taxonomy" id="1737062"/>
    <lineage>
        <taxon>Bacteria</taxon>
        <taxon>Pseudomonadati</taxon>
        <taxon>Bacteroidota</taxon>
        <taxon>Flavobacteriia</taxon>
        <taxon>Flavobacteriales</taxon>
        <taxon>Flavobacteriaceae</taxon>
    </lineage>
</organism>
<evidence type="ECO:0000256" key="2">
    <source>
        <dbReference type="SAM" id="Phobius"/>
    </source>
</evidence>
<keyword evidence="2" id="KW-1133">Transmembrane helix</keyword>
<dbReference type="InterPro" id="IPR050807">
    <property type="entry name" value="TransReg_Diox_bact_type"/>
</dbReference>
<accession>A0ABW5TCH1</accession>
<dbReference type="RefSeq" id="WP_380291481.1">
    <property type="nucleotide sequence ID" value="NZ_JBHULY010000018.1"/>
</dbReference>
<dbReference type="SUPFAM" id="SSF47413">
    <property type="entry name" value="lambda repressor-like DNA-binding domains"/>
    <property type="match status" value="1"/>
</dbReference>
<keyword evidence="2" id="KW-0812">Transmembrane</keyword>
<evidence type="ECO:0000313" key="5">
    <source>
        <dbReference type="Proteomes" id="UP001597476"/>
    </source>
</evidence>
<dbReference type="CDD" id="cd00093">
    <property type="entry name" value="HTH_XRE"/>
    <property type="match status" value="1"/>
</dbReference>
<feature type="transmembrane region" description="Helical" evidence="2">
    <location>
        <begin position="184"/>
        <end position="205"/>
    </location>
</feature>
<gene>
    <name evidence="4" type="ORF">ACFSR8_09710</name>
</gene>
<evidence type="ECO:0000256" key="1">
    <source>
        <dbReference type="ARBA" id="ARBA00023125"/>
    </source>
</evidence>
<comment type="caution">
    <text evidence="4">The sequence shown here is derived from an EMBL/GenBank/DDBJ whole genome shotgun (WGS) entry which is preliminary data.</text>
</comment>
<dbReference type="Pfam" id="PF01381">
    <property type="entry name" value="HTH_3"/>
    <property type="match status" value="1"/>
</dbReference>
<keyword evidence="1" id="KW-0238">DNA-binding</keyword>
<dbReference type="Proteomes" id="UP001597476">
    <property type="component" value="Unassembled WGS sequence"/>
</dbReference>
<dbReference type="InterPro" id="IPR010982">
    <property type="entry name" value="Lambda_DNA-bd_dom_sf"/>
</dbReference>
<sequence>MTEIGKRIKEIRLKKGLSQEELAEASKVNLRTIQRIENNETKPREKTLQLIFNALEIEIIEREKKSIDKYLIWSSFLTLLIIIGSFISWFQIASTSIEKTVVSSSIKKTGFKLITATGWNGNMSYNKFTIYNWVVSLCALTIGSIVISNSLKLIDNKIKYILIQLIVIAIYLLTLYKVSNVLNIWFKPGLFIVVISTILLSITYLKNKKTGANTGNRCASRHKNP</sequence>
<dbReference type="Gene3D" id="1.10.260.40">
    <property type="entry name" value="lambda repressor-like DNA-binding domains"/>
    <property type="match status" value="1"/>
</dbReference>
<feature type="transmembrane region" description="Helical" evidence="2">
    <location>
        <begin position="160"/>
        <end position="178"/>
    </location>
</feature>
<keyword evidence="2" id="KW-0472">Membrane</keyword>
<dbReference type="InterPro" id="IPR001387">
    <property type="entry name" value="Cro/C1-type_HTH"/>
</dbReference>
<feature type="domain" description="HTH cro/C1-type" evidence="3">
    <location>
        <begin position="8"/>
        <end position="62"/>
    </location>
</feature>
<dbReference type="PROSITE" id="PS50943">
    <property type="entry name" value="HTH_CROC1"/>
    <property type="match status" value="1"/>
</dbReference>
<dbReference type="PANTHER" id="PTHR46797:SF1">
    <property type="entry name" value="METHYLPHOSPHONATE SYNTHASE"/>
    <property type="match status" value="1"/>
</dbReference>
<dbReference type="PANTHER" id="PTHR46797">
    <property type="entry name" value="HTH-TYPE TRANSCRIPTIONAL REGULATOR"/>
    <property type="match status" value="1"/>
</dbReference>